<evidence type="ECO:0000256" key="2">
    <source>
        <dbReference type="ARBA" id="ARBA00022598"/>
    </source>
</evidence>
<dbReference type="Pfam" id="PF00501">
    <property type="entry name" value="AMP-binding"/>
    <property type="match status" value="1"/>
</dbReference>
<dbReference type="AlphaFoldDB" id="A0A0D2LLV2"/>
<keyword evidence="6" id="KW-1185">Reference proteome</keyword>
<dbReference type="InterPro" id="IPR045851">
    <property type="entry name" value="AMP-bd_C_sf"/>
</dbReference>
<dbReference type="PANTHER" id="PTHR24096:SF149">
    <property type="entry name" value="AMP-BINDING DOMAIN-CONTAINING PROTEIN-RELATED"/>
    <property type="match status" value="1"/>
</dbReference>
<dbReference type="SUPFAM" id="SSF56801">
    <property type="entry name" value="Acetyl-CoA synthetase-like"/>
    <property type="match status" value="1"/>
</dbReference>
<dbReference type="InterPro" id="IPR020845">
    <property type="entry name" value="AMP-binding_CS"/>
</dbReference>
<gene>
    <name evidence="5" type="ORF">HYPSUDRAFT_33429</name>
</gene>
<dbReference type="GO" id="GO:0016405">
    <property type="term" value="F:CoA-ligase activity"/>
    <property type="evidence" value="ECO:0007669"/>
    <property type="project" value="TreeGrafter"/>
</dbReference>
<comment type="similarity">
    <text evidence="1">Belongs to the ATP-dependent AMP-binding enzyme family.</text>
</comment>
<dbReference type="InterPro" id="IPR000873">
    <property type="entry name" value="AMP-dep_synth/lig_dom"/>
</dbReference>
<dbReference type="PROSITE" id="PS00455">
    <property type="entry name" value="AMP_BINDING"/>
    <property type="match status" value="1"/>
</dbReference>
<dbReference type="InterPro" id="IPR025110">
    <property type="entry name" value="AMP-bd_C"/>
</dbReference>
<dbReference type="PANTHER" id="PTHR24096">
    <property type="entry name" value="LONG-CHAIN-FATTY-ACID--COA LIGASE"/>
    <property type="match status" value="1"/>
</dbReference>
<dbReference type="STRING" id="945553.A0A0D2LLV2"/>
<dbReference type="EMBL" id="KN817520">
    <property type="protein sequence ID" value="KJA28962.1"/>
    <property type="molecule type" value="Genomic_DNA"/>
</dbReference>
<reference evidence="6" key="1">
    <citation type="submission" date="2014-04" db="EMBL/GenBank/DDBJ databases">
        <title>Evolutionary Origins and Diversification of the Mycorrhizal Mutualists.</title>
        <authorList>
            <consortium name="DOE Joint Genome Institute"/>
            <consortium name="Mycorrhizal Genomics Consortium"/>
            <person name="Kohler A."/>
            <person name="Kuo A."/>
            <person name="Nagy L.G."/>
            <person name="Floudas D."/>
            <person name="Copeland A."/>
            <person name="Barry K.W."/>
            <person name="Cichocki N."/>
            <person name="Veneault-Fourrey C."/>
            <person name="LaButti K."/>
            <person name="Lindquist E.A."/>
            <person name="Lipzen A."/>
            <person name="Lundell T."/>
            <person name="Morin E."/>
            <person name="Murat C."/>
            <person name="Riley R."/>
            <person name="Ohm R."/>
            <person name="Sun H."/>
            <person name="Tunlid A."/>
            <person name="Henrissat B."/>
            <person name="Grigoriev I.V."/>
            <person name="Hibbett D.S."/>
            <person name="Martin F."/>
        </authorList>
    </citation>
    <scope>NUCLEOTIDE SEQUENCE [LARGE SCALE GENOMIC DNA]</scope>
    <source>
        <strain evidence="6">FD-334 SS-4</strain>
    </source>
</reference>
<keyword evidence="2" id="KW-0436">Ligase</keyword>
<organism evidence="5 6">
    <name type="scientific">Hypholoma sublateritium (strain FD-334 SS-4)</name>
    <dbReference type="NCBI Taxonomy" id="945553"/>
    <lineage>
        <taxon>Eukaryota</taxon>
        <taxon>Fungi</taxon>
        <taxon>Dikarya</taxon>
        <taxon>Basidiomycota</taxon>
        <taxon>Agaricomycotina</taxon>
        <taxon>Agaricomycetes</taxon>
        <taxon>Agaricomycetidae</taxon>
        <taxon>Agaricales</taxon>
        <taxon>Agaricineae</taxon>
        <taxon>Strophariaceae</taxon>
        <taxon>Hypholoma</taxon>
    </lineage>
</organism>
<feature type="domain" description="AMP-dependent synthetase/ligase" evidence="3">
    <location>
        <begin position="38"/>
        <end position="434"/>
    </location>
</feature>
<dbReference type="OMA" id="IGRFKEM"/>
<protein>
    <recommendedName>
        <fullName evidence="7">AMP-dependent synthetase/ligase domain-containing protein</fullName>
    </recommendedName>
</protein>
<name>A0A0D2LLV2_HYPSF</name>
<evidence type="ECO:0000256" key="1">
    <source>
        <dbReference type="ARBA" id="ARBA00006432"/>
    </source>
</evidence>
<evidence type="ECO:0008006" key="7">
    <source>
        <dbReference type="Google" id="ProtNLM"/>
    </source>
</evidence>
<accession>A0A0D2LLV2</accession>
<feature type="domain" description="AMP-binding enzyme C-terminal" evidence="4">
    <location>
        <begin position="485"/>
        <end position="570"/>
    </location>
</feature>
<dbReference type="CDD" id="cd05911">
    <property type="entry name" value="Firefly_Luc_like"/>
    <property type="match status" value="1"/>
</dbReference>
<sequence length="598" mass="64303">MAPTIYTSPLTPPPLPHRSVFTHLFASTTSSPNDVGGYPSATPAFIDAASGTTLTRGQLKHLALSFAHGLRSHPATRSHAKRGDTVMVYSPNALVWPVVVFGSVAAGLRCTLANHAYNARELAFQYTDSGAGLVFTSEAGVATVRATFKDLGLSASDAEKRIIVLPAGLDWAGGPAVPRRADSANLLTVADFLGRGALKEEEKFDGPQLSGETVYLCYSSGTTGKPKGVETTHRNITSVMDMVSAGIGMDPRGDIMLGFLPLYHIYGAVNVLHWPFTLGVPVALMTHFDPENFCAYVQKYKATISLVVPPVLVVLARHPAVDKYNLSSLDILLSGAAPLGAELSHAVIKRLQLKGDRKEPLKILQGYGLTETSPTTHLVPPSHAADRIGSIGVQLPHLEIRLVVDGDGDGLIDAAEGERGELWIRGPSIMKGYLNNPTATKDSITPDGWFKTGDIGTRDADGFYHIVDRRKELIKYKGFQVPPAELEGLLLTHPDIADAAVIGVESAKEATELPRAYVVHAHPTSLRVESDKVAFAENVRSWVRSKVAKHKYLRGGVVVVDIIPKSAAGKILRRELRDRSKGELAGRDPADDIVRSKL</sequence>
<dbReference type="Pfam" id="PF13193">
    <property type="entry name" value="AMP-binding_C"/>
    <property type="match status" value="1"/>
</dbReference>
<dbReference type="Gene3D" id="3.30.300.30">
    <property type="match status" value="1"/>
</dbReference>
<evidence type="ECO:0000313" key="6">
    <source>
        <dbReference type="Proteomes" id="UP000054270"/>
    </source>
</evidence>
<proteinExistence type="inferred from homology"/>
<evidence type="ECO:0000259" key="4">
    <source>
        <dbReference type="Pfam" id="PF13193"/>
    </source>
</evidence>
<dbReference type="OrthoDB" id="1898221at2759"/>
<dbReference type="InterPro" id="IPR042099">
    <property type="entry name" value="ANL_N_sf"/>
</dbReference>
<evidence type="ECO:0000259" key="3">
    <source>
        <dbReference type="Pfam" id="PF00501"/>
    </source>
</evidence>
<evidence type="ECO:0000313" key="5">
    <source>
        <dbReference type="EMBL" id="KJA28962.1"/>
    </source>
</evidence>
<dbReference type="Proteomes" id="UP000054270">
    <property type="component" value="Unassembled WGS sequence"/>
</dbReference>
<dbReference type="Gene3D" id="3.40.50.12780">
    <property type="entry name" value="N-terminal domain of ligase-like"/>
    <property type="match status" value="1"/>
</dbReference>